<evidence type="ECO:0000259" key="3">
    <source>
        <dbReference type="PROSITE" id="PS50112"/>
    </source>
</evidence>
<dbReference type="HOGENOM" id="CLU_013348_0_0_2"/>
<keyword evidence="5" id="KW-0418">Kinase</keyword>
<accession>A0A0E3WZS0</accession>
<dbReference type="KEGG" id="mmet:MCMEM_1247"/>
<organism evidence="5 6">
    <name type="scientific">Methanococcoides methylutens MM1</name>
    <dbReference type="NCBI Taxonomy" id="1434104"/>
    <lineage>
        <taxon>Archaea</taxon>
        <taxon>Methanobacteriati</taxon>
        <taxon>Methanobacteriota</taxon>
        <taxon>Stenosarchaea group</taxon>
        <taxon>Methanomicrobia</taxon>
        <taxon>Methanosarcinales</taxon>
        <taxon>Methanosarcinaceae</taxon>
        <taxon>Methanococcoides</taxon>
    </lineage>
</organism>
<dbReference type="OrthoDB" id="8127at2157"/>
<feature type="domain" description="PAC" evidence="4">
    <location>
        <begin position="472"/>
        <end position="522"/>
    </location>
</feature>
<dbReference type="PATRIC" id="fig|1434104.5.peg.1366"/>
<feature type="transmembrane region" description="Helical" evidence="1">
    <location>
        <begin position="12"/>
        <end position="32"/>
    </location>
</feature>
<dbReference type="Gene3D" id="3.30.565.10">
    <property type="entry name" value="Histidine kinase-like ATPase, C-terminal domain"/>
    <property type="match status" value="1"/>
</dbReference>
<dbReference type="PANTHER" id="PTHR43065:SF23">
    <property type="entry name" value="SENSOR HISTIDINE KINASE PDTAS"/>
    <property type="match status" value="1"/>
</dbReference>
<dbReference type="InterPro" id="IPR035965">
    <property type="entry name" value="PAS-like_dom_sf"/>
</dbReference>
<feature type="domain" description="PAS" evidence="3">
    <location>
        <begin position="400"/>
        <end position="470"/>
    </location>
</feature>
<proteinExistence type="predicted"/>
<dbReference type="PROSITE" id="PS50109">
    <property type="entry name" value="HIS_KIN"/>
    <property type="match status" value="1"/>
</dbReference>
<keyword evidence="1" id="KW-0472">Membrane</keyword>
<dbReference type="InterPro" id="IPR036890">
    <property type="entry name" value="HATPase_C_sf"/>
</dbReference>
<evidence type="ECO:0000313" key="6">
    <source>
        <dbReference type="Proteomes" id="UP000033048"/>
    </source>
</evidence>
<dbReference type="Pfam" id="PF07568">
    <property type="entry name" value="HisKA_2"/>
    <property type="match status" value="1"/>
</dbReference>
<gene>
    <name evidence="5" type="ORF">MCMEM_1247</name>
</gene>
<dbReference type="Gene3D" id="3.30.450.20">
    <property type="entry name" value="PAS domain"/>
    <property type="match status" value="3"/>
</dbReference>
<dbReference type="InterPro" id="IPR000700">
    <property type="entry name" value="PAS-assoc_C"/>
</dbReference>
<dbReference type="STRING" id="1434104.MCMEM_1247"/>
<reference evidence="5 6" key="1">
    <citation type="submission" date="2014-07" db="EMBL/GenBank/DDBJ databases">
        <title>Methanogenic archaea and the global carbon cycle.</title>
        <authorList>
            <person name="Henriksen J.R."/>
            <person name="Luke J."/>
            <person name="Reinhart S."/>
            <person name="Benedict M.N."/>
            <person name="Youngblut N.D."/>
            <person name="Metcalf M.E."/>
            <person name="Whitaker R.J."/>
            <person name="Metcalf W.W."/>
        </authorList>
    </citation>
    <scope>NUCLEOTIDE SEQUENCE [LARGE SCALE GENOMIC DNA]</scope>
    <source>
        <strain evidence="5 6">MM1</strain>
    </source>
</reference>
<dbReference type="SMART" id="SM00091">
    <property type="entry name" value="PAS"/>
    <property type="match status" value="1"/>
</dbReference>
<evidence type="ECO:0000256" key="1">
    <source>
        <dbReference type="SAM" id="Phobius"/>
    </source>
</evidence>
<dbReference type="SUPFAM" id="SSF55874">
    <property type="entry name" value="ATPase domain of HSP90 chaperone/DNA topoisomerase II/histidine kinase"/>
    <property type="match status" value="1"/>
</dbReference>
<dbReference type="Proteomes" id="UP000033048">
    <property type="component" value="Chromosome"/>
</dbReference>
<evidence type="ECO:0000313" key="5">
    <source>
        <dbReference type="EMBL" id="AKB85300.1"/>
    </source>
</evidence>
<keyword evidence="1" id="KW-0812">Transmembrane</keyword>
<evidence type="ECO:0000259" key="4">
    <source>
        <dbReference type="PROSITE" id="PS50113"/>
    </source>
</evidence>
<dbReference type="Gene3D" id="1.20.120.1530">
    <property type="match status" value="1"/>
</dbReference>
<dbReference type="SUPFAM" id="SSF55785">
    <property type="entry name" value="PYP-like sensor domain (PAS domain)"/>
    <property type="match status" value="1"/>
</dbReference>
<dbReference type="CDD" id="cd12913">
    <property type="entry name" value="PDC1_MCP_like"/>
    <property type="match status" value="1"/>
</dbReference>
<dbReference type="InterPro" id="IPR000014">
    <property type="entry name" value="PAS"/>
</dbReference>
<sequence>MESNDISLKTKILFYGLIGAFLVLSLSAIVTISTVTDQQEEMAYKQSIEMTRNYANYFDGNTRTNQGIVKTISTTLSNYENADRDEVNEILKDLLLENPQLVGVYVGYEPNAFDGRDAEFIGEEGHDETGRFVPYWNRIDGQISVEPLVNYETSEYYQGPKELKQTVATEPYLYQGILVVSYDSPIIINDEFVGIAGVDVSLNYFDEVVSEVFVFENGYAFVTSNSGKLLTHPEHKEWIGTKTLDDFGVAEISEMATDIRDGKNGYIETVDPATGREVVMFYEPITEGTYSFVLCAPKDEMLAGVAILRNRLLFMSGFSIILVGGVAYMISRSTDHSIKKMLNDFKVISDNALNGNFDTRADTNVQVDFKKIPVGLNHILDNMSKLTNSNERSMAALQRSESKFRLFFNNSNEPTIIYDTNCNILEVNEVACEFTGYSRDEMLNMKIIDMDSSQDASKVSDMIKKLPEVGTITFESTTACKDGTLIPIEISNRIIEYAGKPAVLSTSRDLTERKNAEKALIENEAMRKKEIHHRIKNNLQIICSLLDLCAMDFDDSSVVQAFMESRGRVVSISLIHEELYQSTDMESINFADYVRKLSDELISSYSVDKDVELKLNVEDIFLGMDIAIPLGIIINEMVTNSLKHAFPEKSGQICIELHHPDENECVLIVSDDGIGFPEEINYRNSTTLGLQLLNTLVDQIGGTITMDSTSGTAFSIVFNKV</sequence>
<dbReference type="InterPro" id="IPR011495">
    <property type="entry name" value="Sig_transdc_His_kin_sub2_dim/P"/>
</dbReference>
<dbReference type="PANTHER" id="PTHR43065">
    <property type="entry name" value="SENSOR HISTIDINE KINASE"/>
    <property type="match status" value="1"/>
</dbReference>
<dbReference type="GO" id="GO:0016301">
    <property type="term" value="F:kinase activity"/>
    <property type="evidence" value="ECO:0007669"/>
    <property type="project" value="UniProtKB-KW"/>
</dbReference>
<dbReference type="AlphaFoldDB" id="A0A0E3WZS0"/>
<dbReference type="PROSITE" id="PS50113">
    <property type="entry name" value="PAC"/>
    <property type="match status" value="1"/>
</dbReference>
<dbReference type="Pfam" id="PF13426">
    <property type="entry name" value="PAS_9"/>
    <property type="match status" value="1"/>
</dbReference>
<dbReference type="Pfam" id="PF02518">
    <property type="entry name" value="HATPase_c"/>
    <property type="match status" value="1"/>
</dbReference>
<evidence type="ECO:0000259" key="2">
    <source>
        <dbReference type="PROSITE" id="PS50109"/>
    </source>
</evidence>
<protein>
    <submittedName>
        <fullName evidence="5">Sensory transduction histidine kinase</fullName>
    </submittedName>
</protein>
<keyword evidence="1" id="KW-1133">Transmembrane helix</keyword>
<dbReference type="Pfam" id="PF22673">
    <property type="entry name" value="MCP-like_PDC_1"/>
    <property type="match status" value="1"/>
</dbReference>
<dbReference type="PROSITE" id="PS50112">
    <property type="entry name" value="PAS"/>
    <property type="match status" value="1"/>
</dbReference>
<feature type="domain" description="Histidine kinase" evidence="2">
    <location>
        <begin position="530"/>
        <end position="721"/>
    </location>
</feature>
<dbReference type="NCBIfam" id="TIGR00229">
    <property type="entry name" value="sensory_box"/>
    <property type="match status" value="1"/>
</dbReference>
<dbReference type="InterPro" id="IPR005467">
    <property type="entry name" value="His_kinase_dom"/>
</dbReference>
<keyword evidence="6" id="KW-1185">Reference proteome</keyword>
<keyword evidence="5" id="KW-0808">Transferase</keyword>
<dbReference type="SMART" id="SM00387">
    <property type="entry name" value="HATPase_c"/>
    <property type="match status" value="1"/>
</dbReference>
<dbReference type="EMBL" id="CP009518">
    <property type="protein sequence ID" value="AKB85300.1"/>
    <property type="molecule type" value="Genomic_DNA"/>
</dbReference>
<dbReference type="InterPro" id="IPR003594">
    <property type="entry name" value="HATPase_dom"/>
</dbReference>
<dbReference type="CDD" id="cd00130">
    <property type="entry name" value="PAS"/>
    <property type="match status" value="1"/>
</dbReference>
<name>A0A0E3WZS0_METMT</name>